<dbReference type="InterPro" id="IPR003961">
    <property type="entry name" value="FN3_dom"/>
</dbReference>
<dbReference type="PROSITE" id="PS00514">
    <property type="entry name" value="FIBRINOGEN_C_1"/>
    <property type="match status" value="1"/>
</dbReference>
<organism evidence="17 18">
    <name type="scientific">Cyprinus carpio</name>
    <name type="common">Common carp</name>
    <dbReference type="NCBI Taxonomy" id="7962"/>
    <lineage>
        <taxon>Eukaryota</taxon>
        <taxon>Metazoa</taxon>
        <taxon>Chordata</taxon>
        <taxon>Craniata</taxon>
        <taxon>Vertebrata</taxon>
        <taxon>Euteleostomi</taxon>
        <taxon>Actinopterygii</taxon>
        <taxon>Neopterygii</taxon>
        <taxon>Teleostei</taxon>
        <taxon>Ostariophysi</taxon>
        <taxon>Cypriniformes</taxon>
        <taxon>Cyprinidae</taxon>
        <taxon>Cyprininae</taxon>
        <taxon>Cyprinus</taxon>
    </lineage>
</organism>
<keyword evidence="4" id="KW-0272">Extracellular matrix</keyword>
<dbReference type="CDD" id="cd00087">
    <property type="entry name" value="FReD"/>
    <property type="match status" value="1"/>
</dbReference>
<evidence type="ECO:0000256" key="13">
    <source>
        <dbReference type="SAM" id="SignalP"/>
    </source>
</evidence>
<feature type="disulfide bond" evidence="10">
    <location>
        <begin position="159"/>
        <end position="169"/>
    </location>
</feature>
<dbReference type="PROSITE" id="PS50026">
    <property type="entry name" value="EGF_3"/>
    <property type="match status" value="2"/>
</dbReference>
<feature type="domain" description="Fibrinogen C-terminal" evidence="16">
    <location>
        <begin position="1048"/>
        <end position="1263"/>
    </location>
</feature>
<dbReference type="Pfam" id="PF00147">
    <property type="entry name" value="Fibrinogen_C"/>
    <property type="match status" value="1"/>
</dbReference>
<keyword evidence="3" id="KW-0964">Secreted</keyword>
<sequence>MALVLPFLLLLLPSPALSSQHLQTGAQRVSRDIKHQPIKLVISDTCAQDGAREREIDLDPDSPLVLTHQIRLVPGSGSACGQCELDSAALRERIERLEKEVSDLREKCGGPEGCCSSQQSKGKALPDGAQFQPHSDQTMECKNASCVVCTTIRPTIDECPDDCSDQGRCVDGKCVCFPGFSGPDCSVPDCPDDCSSRGRCVNGQCVCDLGFTGPDCSSSTCPDNCSDKGRCVNGRCVCDAGFTGSACKTQSCPDSCTNRGRCVNGKCVCDSGFTGPDCSKTSCPGKCNGRGRCVNGQCVCDPGFSGPDCSVETCPENCNNRGQCVNGKCVCKSGFTGPDCSSRSCPGDCSNHGRCVDGQCVCDSGFTGPDCSSKTCPNDCSNKGRCVNGKCVCDVGFSGQDCSTKTCPNNCSNKGRCVRGRCVECQSGFTGENCDTVQITFIILFGYVQLKSRGTLIFTEFSPQKETDQKISSKINGRLSTYTQMGLAAGQEYTVSITGEKDGIMGTESTTSSLAICRFLVCFHQVIHSWIHFWTAISGPKDLQVVKSTTTSVIVQWEKAQGEIDRYVLTIAPNQTDGSSRLPEINLLPEKDSAQINSLEPGRLYDISLVAEKDSIRSLPATTANRHTQIKHSGTTQVGPNISQYGKANSDSYFSTDHPMEIDNSTQEYMLRKTDGSIEHVEVNNVTSTGFVLIWGAPKGKFKHFIITQTELGPENKDKAEMDEESEEKDERKSEEEVDDESLKTTAAKKSSLSKGKSVVYELVSNVQSTKMNKSGENITSFTTVLPGTARSHQMVNLTPQTRYSVSIFGKGPTFRSKTHNLIIHTGPEPPSNLAFSDVTDSSFMVSWTKPKSKVSGFKITYTHVQEGNPISVSVDSETVHLALSAMSPGSTYEVRVMSVLGQDESDSIQDTVTTLPDPPTDLRAINVTDSKALLLWRPALATVDHYVIVYSSEAGELSRSFPNYVSGKKVDGPRDLKAGQVTPRTAVLSWKPPVSAISSYKLSYYTDGQDIKVRLSHQLNKAERLSAVYQQYSVHPVVLLSLSLSGNLQFPFPTDCSQEKQNGALESGIVEVFPQGREGRPLMVYCDMETDGGGWTVFQRRKDGKTNFFRSWREYSNGFGVLDGEFWLGNEQLHNFTKMSPMTLRVDLRAGDETVYAHYSSFSVDSVKKHYTIRVSGYSGTAGDSLTYHNGWPFSTRDRDPQPFITRCAMSYRGGWWYKNCHEANLNGLYNTDTNHQGVIWTEWKGKDFSIPFTEMKFRPASYRT</sequence>
<dbReference type="CDD" id="cd00063">
    <property type="entry name" value="FN3"/>
    <property type="match status" value="4"/>
</dbReference>
<feature type="chain" id="PRO_5034886557" evidence="13">
    <location>
        <begin position="19"/>
        <end position="1266"/>
    </location>
</feature>
<comment type="subcellular location">
    <subcellularLocation>
        <location evidence="1">Secreted</location>
        <location evidence="1">Extracellular space</location>
        <location evidence="1">Extracellular matrix</location>
    </subcellularLocation>
</comment>
<evidence type="ECO:0000256" key="5">
    <source>
        <dbReference type="ARBA" id="ARBA00022536"/>
    </source>
</evidence>
<dbReference type="SUPFAM" id="SSF56496">
    <property type="entry name" value="Fibrinogen C-terminal domain-like"/>
    <property type="match status" value="1"/>
</dbReference>
<dbReference type="SMART" id="SM00186">
    <property type="entry name" value="FBG"/>
    <property type="match status" value="1"/>
</dbReference>
<keyword evidence="9" id="KW-0325">Glycoprotein</keyword>
<dbReference type="SUPFAM" id="SSF49265">
    <property type="entry name" value="Fibronectin type III"/>
    <property type="match status" value="4"/>
</dbReference>
<feature type="domain" description="Fibronectin type-III" evidence="15">
    <location>
        <begin position="830"/>
        <end position="919"/>
    </location>
</feature>
<evidence type="ECO:0000313" key="17">
    <source>
        <dbReference type="Ensembl" id="ENSCCRP00010048886.1"/>
    </source>
</evidence>
<dbReference type="SMART" id="SM00060">
    <property type="entry name" value="FN3"/>
    <property type="match status" value="4"/>
</dbReference>
<dbReference type="InterPro" id="IPR000742">
    <property type="entry name" value="EGF"/>
</dbReference>
<feature type="domain" description="EGF-like" evidence="14">
    <location>
        <begin position="155"/>
        <end position="186"/>
    </location>
</feature>
<evidence type="ECO:0000256" key="6">
    <source>
        <dbReference type="ARBA" id="ARBA00022729"/>
    </source>
</evidence>
<evidence type="ECO:0000256" key="10">
    <source>
        <dbReference type="PROSITE-ProRule" id="PRU00076"/>
    </source>
</evidence>
<dbReference type="Pfam" id="PF00041">
    <property type="entry name" value="fn3"/>
    <property type="match status" value="2"/>
</dbReference>
<dbReference type="PROSITE" id="PS01186">
    <property type="entry name" value="EGF_2"/>
    <property type="match status" value="4"/>
</dbReference>
<evidence type="ECO:0000259" key="16">
    <source>
        <dbReference type="PROSITE" id="PS51406"/>
    </source>
</evidence>
<dbReference type="GO" id="GO:0008045">
    <property type="term" value="P:motor neuron axon guidance"/>
    <property type="evidence" value="ECO:0007669"/>
    <property type="project" value="TreeGrafter"/>
</dbReference>
<dbReference type="PROSITE" id="PS50853">
    <property type="entry name" value="FN3"/>
    <property type="match status" value="2"/>
</dbReference>
<reference evidence="17" key="2">
    <citation type="submission" date="2025-09" db="UniProtKB">
        <authorList>
            <consortium name="Ensembl"/>
        </authorList>
    </citation>
    <scope>IDENTIFICATION</scope>
</reference>
<evidence type="ECO:0000256" key="4">
    <source>
        <dbReference type="ARBA" id="ARBA00022530"/>
    </source>
</evidence>
<dbReference type="PANTHER" id="PTHR11219">
    <property type="entry name" value="TENEURIN AND N-ACETYLGLUCOSAMINE-1-PHOSPHODIESTER ALPHA-N-ACETYLGLUCOSAMINIDASE"/>
    <property type="match status" value="1"/>
</dbReference>
<evidence type="ECO:0000256" key="3">
    <source>
        <dbReference type="ARBA" id="ARBA00022525"/>
    </source>
</evidence>
<dbReference type="NCBIfam" id="NF040941">
    <property type="entry name" value="GGGWT_bact"/>
    <property type="match status" value="1"/>
</dbReference>
<dbReference type="CDD" id="cd00054">
    <property type="entry name" value="EGF_CA"/>
    <property type="match status" value="3"/>
</dbReference>
<evidence type="ECO:0000256" key="8">
    <source>
        <dbReference type="ARBA" id="ARBA00023157"/>
    </source>
</evidence>
<keyword evidence="6 13" id="KW-0732">Signal</keyword>
<comment type="similarity">
    <text evidence="2">Belongs to the tenascin family.</text>
</comment>
<dbReference type="Ensembl" id="ENSCCRT00010053587.1">
    <property type="protein sequence ID" value="ENSCCRP00010048886.1"/>
    <property type="gene ID" value="ENSCCRG00010020649.1"/>
</dbReference>
<dbReference type="InterPro" id="IPR014716">
    <property type="entry name" value="Fibrinogen_a/b/g_C_1"/>
</dbReference>
<dbReference type="Pfam" id="PF25024">
    <property type="entry name" value="EGF_TEN"/>
    <property type="match status" value="2"/>
</dbReference>
<dbReference type="InterPro" id="IPR051216">
    <property type="entry name" value="Teneurin"/>
</dbReference>
<comment type="caution">
    <text evidence="10">Lacks conserved residue(s) required for the propagation of feature annotation.</text>
</comment>
<dbReference type="Gene3D" id="2.60.40.10">
    <property type="entry name" value="Immunoglobulins"/>
    <property type="match status" value="5"/>
</dbReference>
<dbReference type="FunFam" id="2.10.25.10:FF:000001">
    <property type="entry name" value="Tenascin C"/>
    <property type="match status" value="8"/>
</dbReference>
<feature type="domain" description="Fibronectin type-III" evidence="15">
    <location>
        <begin position="539"/>
        <end position="631"/>
    </location>
</feature>
<feature type="domain" description="EGF-like" evidence="14">
    <location>
        <begin position="341"/>
        <end position="372"/>
    </location>
</feature>
<keyword evidence="8 10" id="KW-1015">Disulfide bond</keyword>
<evidence type="ECO:0000256" key="12">
    <source>
        <dbReference type="SAM" id="MobiDB-lite"/>
    </source>
</evidence>
<evidence type="ECO:0000259" key="14">
    <source>
        <dbReference type="PROSITE" id="PS50026"/>
    </source>
</evidence>
<dbReference type="PANTHER" id="PTHR11219:SF69">
    <property type="entry name" value="TENEURIN-A"/>
    <property type="match status" value="1"/>
</dbReference>
<evidence type="ECO:0000259" key="15">
    <source>
        <dbReference type="PROSITE" id="PS50853"/>
    </source>
</evidence>
<dbReference type="PROSITE" id="PS00022">
    <property type="entry name" value="EGF_1"/>
    <property type="match status" value="3"/>
</dbReference>
<keyword evidence="7" id="KW-0677">Repeat</keyword>
<evidence type="ECO:0000256" key="11">
    <source>
        <dbReference type="SAM" id="Coils"/>
    </source>
</evidence>
<evidence type="ECO:0000313" key="18">
    <source>
        <dbReference type="Proteomes" id="UP000694427"/>
    </source>
</evidence>
<dbReference type="PROSITE" id="PS51406">
    <property type="entry name" value="FIBRINOGEN_C_2"/>
    <property type="match status" value="1"/>
</dbReference>
<feature type="signal peptide" evidence="13">
    <location>
        <begin position="1"/>
        <end position="18"/>
    </location>
</feature>
<dbReference type="FunFam" id="3.90.215.10:FF:000001">
    <property type="entry name" value="Tenascin isoform 1"/>
    <property type="match status" value="1"/>
</dbReference>
<evidence type="ECO:0000256" key="2">
    <source>
        <dbReference type="ARBA" id="ARBA00008673"/>
    </source>
</evidence>
<name>A0A8C1KL70_CYPCA</name>
<evidence type="ECO:0000256" key="7">
    <source>
        <dbReference type="ARBA" id="ARBA00022737"/>
    </source>
</evidence>
<dbReference type="InterPro" id="IPR020837">
    <property type="entry name" value="Fibrinogen_CS"/>
</dbReference>
<evidence type="ECO:0000256" key="9">
    <source>
        <dbReference type="ARBA" id="ARBA00023180"/>
    </source>
</evidence>
<proteinExistence type="inferred from homology"/>
<dbReference type="InterPro" id="IPR036056">
    <property type="entry name" value="Fibrinogen-like_C"/>
</dbReference>
<dbReference type="InterPro" id="IPR002181">
    <property type="entry name" value="Fibrinogen_a/b/g_C_dom"/>
</dbReference>
<dbReference type="Proteomes" id="UP000694427">
    <property type="component" value="Unplaced"/>
</dbReference>
<feature type="disulfide bond" evidence="10">
    <location>
        <begin position="176"/>
        <end position="185"/>
    </location>
</feature>
<dbReference type="InterPro" id="IPR013783">
    <property type="entry name" value="Ig-like_fold"/>
</dbReference>
<feature type="disulfide bond" evidence="10">
    <location>
        <begin position="362"/>
        <end position="371"/>
    </location>
</feature>
<dbReference type="Pfam" id="PF23106">
    <property type="entry name" value="EGF_Teneurin"/>
    <property type="match status" value="1"/>
</dbReference>
<dbReference type="Gene3D" id="2.10.25.10">
    <property type="entry name" value="Laminin"/>
    <property type="match status" value="9"/>
</dbReference>
<dbReference type="InterPro" id="IPR036116">
    <property type="entry name" value="FN3_sf"/>
</dbReference>
<reference evidence="17" key="1">
    <citation type="submission" date="2025-08" db="UniProtKB">
        <authorList>
            <consortium name="Ensembl"/>
        </authorList>
    </citation>
    <scope>IDENTIFICATION</scope>
</reference>
<keyword evidence="18" id="KW-1185">Reference proteome</keyword>
<dbReference type="SMART" id="SM00181">
    <property type="entry name" value="EGF"/>
    <property type="match status" value="9"/>
</dbReference>
<dbReference type="AlphaFoldDB" id="A0A8C1KL70"/>
<keyword evidence="11" id="KW-0175">Coiled coil</keyword>
<dbReference type="Gene3D" id="3.90.215.10">
    <property type="entry name" value="Gamma Fibrinogen, chain A, domain 1"/>
    <property type="match status" value="1"/>
</dbReference>
<feature type="disulfide bond" evidence="10">
    <location>
        <begin position="345"/>
        <end position="355"/>
    </location>
</feature>
<protein>
    <submittedName>
        <fullName evidence="17">Uncharacterized protein</fullName>
    </submittedName>
</protein>
<keyword evidence="5 10" id="KW-0245">EGF-like domain</keyword>
<accession>A0A8C1KL70</accession>
<feature type="region of interest" description="Disordered" evidence="12">
    <location>
        <begin position="713"/>
        <end position="749"/>
    </location>
</feature>
<evidence type="ECO:0000256" key="1">
    <source>
        <dbReference type="ARBA" id="ARBA00004498"/>
    </source>
</evidence>
<feature type="coiled-coil region" evidence="11">
    <location>
        <begin position="80"/>
        <end position="107"/>
    </location>
</feature>